<dbReference type="Proteomes" id="UP000037904">
    <property type="component" value="Unassembled WGS sequence"/>
</dbReference>
<feature type="region of interest" description="Disordered" evidence="1">
    <location>
        <begin position="1"/>
        <end position="82"/>
    </location>
</feature>
<feature type="compositionally biased region" description="Basic and acidic residues" evidence="1">
    <location>
        <begin position="60"/>
        <end position="72"/>
    </location>
</feature>
<reference evidence="2 3" key="1">
    <citation type="submission" date="2015-04" db="EMBL/GenBank/DDBJ databases">
        <title>The draft genome sequence of Fusarium langsethiae, a T-2/HT-2 mycotoxin producer.</title>
        <authorList>
            <person name="Lysoe E."/>
            <person name="Divon H.H."/>
            <person name="Terzi V."/>
            <person name="Orru L."/>
            <person name="Lamontanara A."/>
            <person name="Kolseth A.-K."/>
            <person name="Frandsen R.J."/>
            <person name="Nielsen K."/>
            <person name="Thrane U."/>
        </authorList>
    </citation>
    <scope>NUCLEOTIDE SEQUENCE [LARGE SCALE GENOMIC DNA]</scope>
    <source>
        <strain evidence="2 3">Fl201059</strain>
    </source>
</reference>
<proteinExistence type="predicted"/>
<organism evidence="2 3">
    <name type="scientific">Fusarium langsethiae</name>
    <dbReference type="NCBI Taxonomy" id="179993"/>
    <lineage>
        <taxon>Eukaryota</taxon>
        <taxon>Fungi</taxon>
        <taxon>Dikarya</taxon>
        <taxon>Ascomycota</taxon>
        <taxon>Pezizomycotina</taxon>
        <taxon>Sordariomycetes</taxon>
        <taxon>Hypocreomycetidae</taxon>
        <taxon>Hypocreales</taxon>
        <taxon>Nectriaceae</taxon>
        <taxon>Fusarium</taxon>
    </lineage>
</organism>
<comment type="caution">
    <text evidence="2">The sequence shown here is derived from an EMBL/GenBank/DDBJ whole genome shotgun (WGS) entry which is preliminary data.</text>
</comment>
<accession>A0A0M9ELT4</accession>
<dbReference type="AlphaFoldDB" id="A0A0M9ELT4"/>
<protein>
    <submittedName>
        <fullName evidence="2">Uncharacterized protein</fullName>
    </submittedName>
</protein>
<gene>
    <name evidence="2" type="ORF">FLAG1_11598</name>
</gene>
<evidence type="ECO:0000256" key="1">
    <source>
        <dbReference type="SAM" id="MobiDB-lite"/>
    </source>
</evidence>
<evidence type="ECO:0000313" key="2">
    <source>
        <dbReference type="EMBL" id="KPA35688.1"/>
    </source>
</evidence>
<evidence type="ECO:0000313" key="3">
    <source>
        <dbReference type="Proteomes" id="UP000037904"/>
    </source>
</evidence>
<dbReference type="OrthoDB" id="5057734at2759"/>
<dbReference type="EMBL" id="JXCE01000951">
    <property type="protein sequence ID" value="KPA35688.1"/>
    <property type="molecule type" value="Genomic_DNA"/>
</dbReference>
<sequence length="360" mass="40954">MGDQEESRAKKKGRNDTPIPFVHLPGNEIETGSADFATSMHAQQKNKRNIEEMSGQAEPASDRPAKRVDHGHGVTPATSDDHMMQDEDVVYTPSNKKRNIEEMSGQAEPASDRPAKRMHPGYNANNAMQATSDDHMMRDEDVMYTPSNKKRNIEEMSGQAESAADRPAKRMYHGYNAMQAISDDHMMRDEAQPIQELDEETSGYAERVRNYQFRLTSKIDEKLYNEFKEAFETGGTTLAKVIHDSLQHVRLWALNMLDTEFRRTIIDIMSDMETNRGHFDPVGALPNIVTDSLLHEFGMTKTSCVVCEGGFCRRKKNPVDVEEVVWKDCRQHLMHLQCFRDKVSEGKIPGKGFCKCVNFF</sequence>
<name>A0A0M9ELT4_FUSLA</name>
<keyword evidence="3" id="KW-1185">Reference proteome</keyword>